<dbReference type="GO" id="GO:0065002">
    <property type="term" value="P:intracellular protein transmembrane transport"/>
    <property type="evidence" value="ECO:0007669"/>
    <property type="project" value="TreeGrafter"/>
</dbReference>
<dbReference type="HAMAP" id="MF_00902">
    <property type="entry name" value="TatC"/>
    <property type="match status" value="1"/>
</dbReference>
<proteinExistence type="inferred from homology"/>
<sequence length="176" mass="20205">MALASPVVFYQIWRFVAPGLYHNEKRNIFPMVLFSVFFFSGGVLFCYFVVFPVAIKFFLGFASDIIQPLPSMNEYLSFTTKMLLGFGLVFQLPIVIIFLVKLGIVTVPFLRKNRKYAILLIFIVAAILTSTPDIFNQLLMAVPLMFLYEISIISAVFFQKKKEEKNTENKEKTEEG</sequence>
<dbReference type="AlphaFoldDB" id="E1YC96"/>
<evidence type="ECO:0000313" key="6">
    <source>
        <dbReference type="EMBL" id="CBX28190.1"/>
    </source>
</evidence>
<organism evidence="6">
    <name type="scientific">uncultured Desulfobacterium sp</name>
    <dbReference type="NCBI Taxonomy" id="201089"/>
    <lineage>
        <taxon>Bacteria</taxon>
        <taxon>Pseudomonadati</taxon>
        <taxon>Thermodesulfobacteriota</taxon>
        <taxon>Desulfobacteria</taxon>
        <taxon>Desulfobacterales</taxon>
        <taxon>Desulfobacteriaceae</taxon>
        <taxon>Desulfobacterium</taxon>
        <taxon>environmental samples</taxon>
    </lineage>
</organism>
<comment type="function">
    <text evidence="5">Part of the twin-arginine translocation (Tat) system that transports large folded proteins containing a characteristic twin-arginine motif in their signal peptide across membranes.</text>
</comment>
<evidence type="ECO:0000256" key="2">
    <source>
        <dbReference type="ARBA" id="ARBA00022692"/>
    </source>
</evidence>
<evidence type="ECO:0000256" key="4">
    <source>
        <dbReference type="ARBA" id="ARBA00023136"/>
    </source>
</evidence>
<reference evidence="6" key="1">
    <citation type="journal article" date="2011" name="Environ. Microbiol.">
        <title>Genomic insights into the metabolic potential of the polycyclic aromatic hydrocarbon degrading sulfate-reducing Deltaproteobacterium N47.</title>
        <authorList>
            <person name="Bergmann F."/>
            <person name="Selesi D."/>
            <person name="Weinmaier T."/>
            <person name="Tischler P."/>
            <person name="Rattei T."/>
            <person name="Meckenstock R.U."/>
        </authorList>
    </citation>
    <scope>NUCLEOTIDE SEQUENCE</scope>
</reference>
<protein>
    <recommendedName>
        <fullName evidence="5">Sec-independent protein translocase protein TatC</fullName>
    </recommendedName>
</protein>
<keyword evidence="5" id="KW-1003">Cell membrane</keyword>
<feature type="transmembrane region" description="Helical" evidence="5">
    <location>
        <begin position="32"/>
        <end position="62"/>
    </location>
</feature>
<comment type="subunit">
    <text evidence="5">Forms a complex with TatA.</text>
</comment>
<dbReference type="GO" id="GO:0009977">
    <property type="term" value="F:proton motive force dependent protein transmembrane transporter activity"/>
    <property type="evidence" value="ECO:0007669"/>
    <property type="project" value="TreeGrafter"/>
</dbReference>
<evidence type="ECO:0000256" key="3">
    <source>
        <dbReference type="ARBA" id="ARBA00022989"/>
    </source>
</evidence>
<gene>
    <name evidence="5" type="primary">tatC</name>
    <name evidence="6" type="ORF">N47_G35140</name>
</gene>
<dbReference type="GO" id="GO:0033281">
    <property type="term" value="C:TAT protein transport complex"/>
    <property type="evidence" value="ECO:0007669"/>
    <property type="project" value="UniProtKB-UniRule"/>
</dbReference>
<evidence type="ECO:0000256" key="5">
    <source>
        <dbReference type="HAMAP-Rule" id="MF_00902"/>
    </source>
</evidence>
<keyword evidence="2 5" id="KW-0812">Transmembrane</keyword>
<feature type="transmembrane region" description="Helical" evidence="5">
    <location>
        <begin position="82"/>
        <end position="104"/>
    </location>
</feature>
<dbReference type="PRINTS" id="PR01840">
    <property type="entry name" value="TATCFAMILY"/>
</dbReference>
<feature type="transmembrane region" description="Helical" evidence="5">
    <location>
        <begin position="138"/>
        <end position="158"/>
    </location>
</feature>
<keyword evidence="5" id="KW-0813">Transport</keyword>
<dbReference type="EMBL" id="FR695868">
    <property type="protein sequence ID" value="CBX28190.1"/>
    <property type="molecule type" value="Genomic_DNA"/>
</dbReference>
<keyword evidence="3 5" id="KW-1133">Transmembrane helix</keyword>
<evidence type="ECO:0000256" key="1">
    <source>
        <dbReference type="ARBA" id="ARBA00004141"/>
    </source>
</evidence>
<comment type="subcellular location">
    <subcellularLocation>
        <location evidence="5">Cell membrane</location>
        <topology evidence="5">Multi-pass membrane protein</topology>
    </subcellularLocation>
    <subcellularLocation>
        <location evidence="1">Membrane</location>
        <topology evidence="1">Multi-pass membrane protein</topology>
    </subcellularLocation>
</comment>
<keyword evidence="4 5" id="KW-0472">Membrane</keyword>
<dbReference type="Pfam" id="PF00902">
    <property type="entry name" value="TatC"/>
    <property type="match status" value="1"/>
</dbReference>
<dbReference type="GO" id="GO:0043953">
    <property type="term" value="P:protein transport by the Tat complex"/>
    <property type="evidence" value="ECO:0007669"/>
    <property type="project" value="UniProtKB-UniRule"/>
</dbReference>
<comment type="caution">
    <text evidence="5">Lacks conserved residue(s) required for the propagation of feature annotation.</text>
</comment>
<dbReference type="InterPro" id="IPR002033">
    <property type="entry name" value="TatC"/>
</dbReference>
<dbReference type="NCBIfam" id="TIGR00945">
    <property type="entry name" value="tatC"/>
    <property type="match status" value="1"/>
</dbReference>
<comment type="similarity">
    <text evidence="5">Belongs to the TatC family.</text>
</comment>
<keyword evidence="5" id="KW-0653">Protein transport</keyword>
<feature type="transmembrane region" description="Helical" evidence="5">
    <location>
        <begin position="116"/>
        <end position="132"/>
    </location>
</feature>
<dbReference type="PANTHER" id="PTHR30371">
    <property type="entry name" value="SEC-INDEPENDENT PROTEIN TRANSLOCASE PROTEIN TATC"/>
    <property type="match status" value="1"/>
</dbReference>
<dbReference type="PANTHER" id="PTHR30371:SF0">
    <property type="entry name" value="SEC-INDEPENDENT PROTEIN TRANSLOCASE PROTEIN TATC, CHLOROPLASTIC-RELATED"/>
    <property type="match status" value="1"/>
</dbReference>
<keyword evidence="5" id="KW-0811">Translocation</keyword>
<name>E1YC96_9BACT</name>
<accession>E1YC96</accession>